<accession>A0ABD5SBJ4</accession>
<dbReference type="RefSeq" id="WP_379782435.1">
    <property type="nucleotide sequence ID" value="NZ_JBHSWW010000209.1"/>
</dbReference>
<keyword evidence="1" id="KW-1133">Transmembrane helix</keyword>
<feature type="transmembrane region" description="Helical" evidence="1">
    <location>
        <begin position="6"/>
        <end position="24"/>
    </location>
</feature>
<keyword evidence="3" id="KW-1185">Reference proteome</keyword>
<keyword evidence="1" id="KW-0472">Membrane</keyword>
<keyword evidence="1" id="KW-0812">Transmembrane</keyword>
<name>A0ABD5SBJ4_9EURY</name>
<organism evidence="2 3">
    <name type="scientific">Halorubrum tibetense</name>
    <dbReference type="NCBI Taxonomy" id="175631"/>
    <lineage>
        <taxon>Archaea</taxon>
        <taxon>Methanobacteriati</taxon>
        <taxon>Methanobacteriota</taxon>
        <taxon>Stenosarchaea group</taxon>
        <taxon>Halobacteria</taxon>
        <taxon>Halobacteriales</taxon>
        <taxon>Haloferacaceae</taxon>
        <taxon>Halorubrum</taxon>
    </lineage>
</organism>
<evidence type="ECO:0000313" key="3">
    <source>
        <dbReference type="Proteomes" id="UP001596442"/>
    </source>
</evidence>
<reference evidence="2 3" key="1">
    <citation type="journal article" date="2019" name="Int. J. Syst. Evol. Microbiol.">
        <title>The Global Catalogue of Microorganisms (GCM) 10K type strain sequencing project: providing services to taxonomists for standard genome sequencing and annotation.</title>
        <authorList>
            <consortium name="The Broad Institute Genomics Platform"/>
            <consortium name="The Broad Institute Genome Sequencing Center for Infectious Disease"/>
            <person name="Wu L."/>
            <person name="Ma J."/>
        </authorList>
    </citation>
    <scope>NUCLEOTIDE SEQUENCE [LARGE SCALE GENOMIC DNA]</scope>
    <source>
        <strain evidence="2 3">CGMCC 1.3239</strain>
    </source>
</reference>
<dbReference type="EMBL" id="JBHSWW010000209">
    <property type="protein sequence ID" value="MFC6754177.1"/>
    <property type="molecule type" value="Genomic_DNA"/>
</dbReference>
<evidence type="ECO:0000256" key="1">
    <source>
        <dbReference type="SAM" id="Phobius"/>
    </source>
</evidence>
<comment type="caution">
    <text evidence="2">The sequence shown here is derived from an EMBL/GenBank/DDBJ whole genome shotgun (WGS) entry which is preliminary data.</text>
</comment>
<protein>
    <recommendedName>
        <fullName evidence="4">DUF3784 domain-containing protein</fullName>
    </recommendedName>
</protein>
<sequence length="95" mass="9974">MPFAETLLIGVALLHVLGFAWLIGNRGRVDLVAGYDGELPPEREAELATDVRTILLAVAATLGVLLVDAWTGAVPRAGSLVAVVTVGAVGWLLWK</sequence>
<feature type="transmembrane region" description="Helical" evidence="1">
    <location>
        <begin position="77"/>
        <end position="94"/>
    </location>
</feature>
<proteinExistence type="predicted"/>
<gene>
    <name evidence="2" type="ORF">ACFQEU_11995</name>
</gene>
<dbReference type="AlphaFoldDB" id="A0ABD5SBJ4"/>
<dbReference type="Proteomes" id="UP001596442">
    <property type="component" value="Unassembled WGS sequence"/>
</dbReference>
<evidence type="ECO:0000313" key="2">
    <source>
        <dbReference type="EMBL" id="MFC6754177.1"/>
    </source>
</evidence>
<evidence type="ECO:0008006" key="4">
    <source>
        <dbReference type="Google" id="ProtNLM"/>
    </source>
</evidence>